<evidence type="ECO:0000256" key="3">
    <source>
        <dbReference type="ARBA" id="ARBA00022989"/>
    </source>
</evidence>
<protein>
    <submittedName>
        <fullName evidence="7">Transmembrane protein 184A-like</fullName>
    </submittedName>
</protein>
<dbReference type="Ensembl" id="ENSCCRT00010026775.1">
    <property type="protein sequence ID" value="ENSCCRP00010024425.1"/>
    <property type="gene ID" value="ENSCCRG00010010194.1"/>
</dbReference>
<dbReference type="InterPro" id="IPR005178">
    <property type="entry name" value="Ostalpha/TMEM184C"/>
</dbReference>
<feature type="transmembrane region" description="Helical" evidence="6">
    <location>
        <begin position="295"/>
        <end position="315"/>
    </location>
</feature>
<evidence type="ECO:0000313" key="7">
    <source>
        <dbReference type="Ensembl" id="ENSCCRP00015077100.1"/>
    </source>
</evidence>
<dbReference type="Proteomes" id="UP000694701">
    <property type="component" value="Unplaced"/>
</dbReference>
<dbReference type="SMART" id="SM01417">
    <property type="entry name" value="Solute_trans_a"/>
    <property type="match status" value="1"/>
</dbReference>
<feature type="transmembrane region" description="Helical" evidence="6">
    <location>
        <begin position="180"/>
        <end position="198"/>
    </location>
</feature>
<evidence type="ECO:0000256" key="6">
    <source>
        <dbReference type="SAM" id="Phobius"/>
    </source>
</evidence>
<dbReference type="Ensembl" id="ENSCCRT00015079606.1">
    <property type="protein sequence ID" value="ENSCCRP00015077100.1"/>
    <property type="gene ID" value="ENSCCRG00015030900.1"/>
</dbReference>
<feature type="transmembrane region" description="Helical" evidence="6">
    <location>
        <begin position="48"/>
        <end position="69"/>
    </location>
</feature>
<proteinExistence type="predicted"/>
<dbReference type="AlphaFoldDB" id="A0A8C1XAH0"/>
<organism evidence="7 9">
    <name type="scientific">Cyprinus carpio</name>
    <name type="common">Common carp</name>
    <dbReference type="NCBI Taxonomy" id="7962"/>
    <lineage>
        <taxon>Eukaryota</taxon>
        <taxon>Metazoa</taxon>
        <taxon>Chordata</taxon>
        <taxon>Craniata</taxon>
        <taxon>Vertebrata</taxon>
        <taxon>Euteleostomi</taxon>
        <taxon>Actinopterygii</taxon>
        <taxon>Neopterygii</taxon>
        <taxon>Teleostei</taxon>
        <taxon>Ostariophysi</taxon>
        <taxon>Cypriniformes</taxon>
        <taxon>Cyprinidae</taxon>
        <taxon>Cyprininae</taxon>
        <taxon>Cyprinus</taxon>
    </lineage>
</organism>
<dbReference type="Proteomes" id="UP000694700">
    <property type="component" value="Unplaced"/>
</dbReference>
<keyword evidence="4 6" id="KW-0472">Membrane</keyword>
<evidence type="ECO:0000256" key="5">
    <source>
        <dbReference type="SAM" id="MobiDB-lite"/>
    </source>
</evidence>
<feature type="region of interest" description="Disordered" evidence="5">
    <location>
        <begin position="375"/>
        <end position="405"/>
    </location>
</feature>
<evidence type="ECO:0000256" key="4">
    <source>
        <dbReference type="ARBA" id="ARBA00023136"/>
    </source>
</evidence>
<feature type="transmembrane region" description="Helical" evidence="6">
    <location>
        <begin position="210"/>
        <end position="234"/>
    </location>
</feature>
<sequence length="405" mass="45661">AFHRIIYTTVKMLSNITGMSNITVIRSSNGTQVVEDDKLFLNTRTAQALSGIFVWSALIITCHQIYLHLRSYTVPKEQRYIIRILFIVPIFAFDSWLSLLFISNDQYYVYFDSVRDCYEAFVIYNFLSLSFEYLGGESAIMSEIRGKPIQSSCLYGTCCLVGINYSIGFLRFCKQATLQFCVVKPIMAVITILLQAFGKYHDGDFNVTGGYLYITIIYNISVSLALYALFLFYFATSDLLRPFEPVLKFLTIKSVIFLSFWQGMVLAILERCGVIPEALVIDGYEVGAGTVAAGWQNFIICIEMVFAAIALRYAFTSSVYREKKSEAPENVAPMHSISSGLKETINPGDMVQDAIHNFSPAYQQYTQQSTQEVVQPNMNGKPGISTSKSSKKSDKVMLIETDDEF</sequence>
<feature type="transmembrane region" description="Helical" evidence="6">
    <location>
        <begin position="154"/>
        <end position="173"/>
    </location>
</feature>
<reference evidence="7" key="1">
    <citation type="submission" date="2025-05" db="UniProtKB">
        <authorList>
            <consortium name="Ensembl"/>
        </authorList>
    </citation>
    <scope>IDENTIFICATION</scope>
</reference>
<evidence type="ECO:0000313" key="9">
    <source>
        <dbReference type="Proteomes" id="UP000694700"/>
    </source>
</evidence>
<accession>A0A8C1XAH0</accession>
<dbReference type="PANTHER" id="PTHR23423">
    <property type="entry name" value="ORGANIC SOLUTE TRANSPORTER-RELATED"/>
    <property type="match status" value="1"/>
</dbReference>
<keyword evidence="8" id="KW-1185">Reference proteome</keyword>
<keyword evidence="3 6" id="KW-1133">Transmembrane helix</keyword>
<feature type="transmembrane region" description="Helical" evidence="6">
    <location>
        <begin position="81"/>
        <end position="102"/>
    </location>
</feature>
<dbReference type="Ensembl" id="ENSCCRT00020038920.1">
    <property type="protein sequence ID" value="ENSCCRP00020035649.1"/>
    <property type="gene ID" value="ENSCCRG00020015604.1"/>
</dbReference>
<keyword evidence="2 6" id="KW-0812">Transmembrane</keyword>
<dbReference type="Proteomes" id="UP000694427">
    <property type="component" value="Unplaced"/>
</dbReference>
<feature type="transmembrane region" description="Helical" evidence="6">
    <location>
        <begin position="246"/>
        <end position="269"/>
    </location>
</feature>
<dbReference type="GO" id="GO:0016020">
    <property type="term" value="C:membrane"/>
    <property type="evidence" value="ECO:0007669"/>
    <property type="project" value="UniProtKB-SubCell"/>
</dbReference>
<gene>
    <name evidence="7" type="primary">LOC109104957</name>
</gene>
<evidence type="ECO:0000313" key="8">
    <source>
        <dbReference type="Proteomes" id="UP000694427"/>
    </source>
</evidence>
<comment type="subcellular location">
    <subcellularLocation>
        <location evidence="1">Membrane</location>
        <topology evidence="1">Multi-pass membrane protein</topology>
    </subcellularLocation>
</comment>
<evidence type="ECO:0000256" key="2">
    <source>
        <dbReference type="ARBA" id="ARBA00022692"/>
    </source>
</evidence>
<dbReference type="Pfam" id="PF03619">
    <property type="entry name" value="Solute_trans_a"/>
    <property type="match status" value="1"/>
</dbReference>
<name>A0A8C1XAH0_CYPCA</name>
<evidence type="ECO:0000256" key="1">
    <source>
        <dbReference type="ARBA" id="ARBA00004141"/>
    </source>
</evidence>